<keyword evidence="2" id="KW-1185">Reference proteome</keyword>
<evidence type="ECO:0008006" key="3">
    <source>
        <dbReference type="Google" id="ProtNLM"/>
    </source>
</evidence>
<organism evidence="1 2">
    <name type="scientific">Leucobacter muris</name>
    <dbReference type="NCBI Taxonomy" id="1935379"/>
    <lineage>
        <taxon>Bacteria</taxon>
        <taxon>Bacillati</taxon>
        <taxon>Actinomycetota</taxon>
        <taxon>Actinomycetes</taxon>
        <taxon>Micrococcales</taxon>
        <taxon>Microbacteriaceae</taxon>
        <taxon>Leucobacter</taxon>
    </lineage>
</organism>
<protein>
    <recommendedName>
        <fullName evidence="3">XRE family transcriptional regulator</fullName>
    </recommendedName>
</protein>
<dbReference type="EMBL" id="CP035037">
    <property type="protein sequence ID" value="QAB18313.1"/>
    <property type="molecule type" value="Genomic_DNA"/>
</dbReference>
<name>A0ABX5QH65_9MICO</name>
<dbReference type="RefSeq" id="WP_128387205.1">
    <property type="nucleotide sequence ID" value="NZ_CP035037.1"/>
</dbReference>
<gene>
    <name evidence="1" type="ORF">Leucomu_10645</name>
</gene>
<proteinExistence type="predicted"/>
<sequence>MTTTVTADHVSAEVASKVLSAIDCRGSSMRVVADAIHRPLTTFHRKTKGEEKYEFSLTELLRIADALDVEPRSLLPEAFSPDCSCGCCKCGS</sequence>
<dbReference type="Proteomes" id="UP000285768">
    <property type="component" value="Chromosome"/>
</dbReference>
<reference evidence="1 2" key="1">
    <citation type="submission" date="2019-01" db="EMBL/GenBank/DDBJ databases">
        <title>Leucobacter muris sp. nov. isolated from the nose of a laboratory mouse.</title>
        <authorList>
            <person name="Benga L."/>
            <person name="Sproeer C."/>
            <person name="Schumann P."/>
            <person name="Verbarg S."/>
            <person name="Bunk B."/>
            <person name="Engelhardt E."/>
            <person name="Benten P.M."/>
            <person name="Sager M."/>
        </authorList>
    </citation>
    <scope>NUCLEOTIDE SEQUENCE [LARGE SCALE GENOMIC DNA]</scope>
    <source>
        <strain evidence="1 2">DSM 101948</strain>
    </source>
</reference>
<evidence type="ECO:0000313" key="1">
    <source>
        <dbReference type="EMBL" id="QAB18313.1"/>
    </source>
</evidence>
<evidence type="ECO:0000313" key="2">
    <source>
        <dbReference type="Proteomes" id="UP000285768"/>
    </source>
</evidence>
<accession>A0ABX5QH65</accession>